<evidence type="ECO:0000256" key="9">
    <source>
        <dbReference type="SAM" id="MobiDB-lite"/>
    </source>
</evidence>
<dbReference type="SUPFAM" id="SSF58096">
    <property type="entry name" value="Colicin Ia, N-terminal domain"/>
    <property type="match status" value="1"/>
</dbReference>
<dbReference type="GO" id="GO:0140911">
    <property type="term" value="F:pore-forming activity"/>
    <property type="evidence" value="ECO:0007669"/>
    <property type="project" value="InterPro"/>
</dbReference>
<feature type="compositionally biased region" description="Gly residues" evidence="9">
    <location>
        <begin position="1"/>
        <end position="34"/>
    </location>
</feature>
<dbReference type="SUPFAM" id="SSF69369">
    <property type="entry name" value="Cloacin translocation domain"/>
    <property type="match status" value="1"/>
</dbReference>
<dbReference type="OrthoDB" id="6975388at2"/>
<dbReference type="SUPFAM" id="SSF54060">
    <property type="entry name" value="His-Me finger endonucleases"/>
    <property type="match status" value="1"/>
</dbReference>
<proteinExistence type="inferred from homology"/>
<comment type="similarity">
    <text evidence="1">Belongs to the colicin/pyosin nuclease family.</text>
</comment>
<feature type="compositionally biased region" description="Low complexity" evidence="9">
    <location>
        <begin position="62"/>
        <end position="74"/>
    </location>
</feature>
<dbReference type="InterPro" id="IPR014740">
    <property type="entry name" value="Channel_colicin_cen"/>
</dbReference>
<keyword evidence="8" id="KW-0175">Coiled coil</keyword>
<evidence type="ECO:0000256" key="6">
    <source>
        <dbReference type="ARBA" id="ARBA00023022"/>
    </source>
</evidence>
<keyword evidence="6" id="KW-0044">Antibiotic</keyword>
<evidence type="ECO:0000259" key="10">
    <source>
        <dbReference type="SMART" id="SM00507"/>
    </source>
</evidence>
<feature type="domain" description="HNH nuclease" evidence="10">
    <location>
        <begin position="564"/>
        <end position="619"/>
    </location>
</feature>
<evidence type="ECO:0000256" key="1">
    <source>
        <dbReference type="ARBA" id="ARBA00006811"/>
    </source>
</evidence>
<name>A0A0J5FS99_9GAMM</name>
<protein>
    <recommendedName>
        <fullName evidence="10">HNH nuclease domain-containing protein</fullName>
    </recommendedName>
</protein>
<evidence type="ECO:0000256" key="8">
    <source>
        <dbReference type="SAM" id="Coils"/>
    </source>
</evidence>
<dbReference type="RefSeq" id="WP_047963343.1">
    <property type="nucleotide sequence ID" value="NZ_CAWMBG010000064.1"/>
</dbReference>
<feature type="compositionally biased region" description="Low complexity" evidence="9">
    <location>
        <begin position="35"/>
        <end position="50"/>
    </location>
</feature>
<feature type="compositionally biased region" description="Basic and acidic residues" evidence="9">
    <location>
        <begin position="508"/>
        <end position="519"/>
    </location>
</feature>
<keyword evidence="2" id="KW-0929">Antimicrobial</keyword>
<organism evidence="11 12">
    <name type="scientific">Xenorhabdus khoisanae</name>
    <dbReference type="NCBI Taxonomy" id="880157"/>
    <lineage>
        <taxon>Bacteria</taxon>
        <taxon>Pseudomonadati</taxon>
        <taxon>Pseudomonadota</taxon>
        <taxon>Gammaproteobacteria</taxon>
        <taxon>Enterobacterales</taxon>
        <taxon>Morganellaceae</taxon>
        <taxon>Xenorhabdus</taxon>
    </lineage>
</organism>
<dbReference type="InterPro" id="IPR016128">
    <property type="entry name" value="Pyosin/cloacin_T_dom"/>
</dbReference>
<evidence type="ECO:0000256" key="4">
    <source>
        <dbReference type="ARBA" id="ARBA00022759"/>
    </source>
</evidence>
<gene>
    <name evidence="11" type="ORF">AB204_10650</name>
</gene>
<keyword evidence="5" id="KW-0378">Hydrolase</keyword>
<evidence type="ECO:0000256" key="7">
    <source>
        <dbReference type="ARBA" id="ARBA00023048"/>
    </source>
</evidence>
<dbReference type="Pfam" id="PF21431">
    <property type="entry name" value="Col-Pyo_DNase"/>
    <property type="match status" value="1"/>
</dbReference>
<sequence length="626" mass="68120">MSGGDGMGHNSGAHNSGGGINGGPTGFGGGGGNSGNSYSDNSGWSSENNPWGGGSSGGSSGPDGSNSGNSGDSNSGRRGDKNAKAKAIGELTTISAVAGTLTIATYNPFSSPFGSITLSELAAFFAETLTKAAPIAGRLLGVFGLFYPSSIGTEPPIDLNLRNREDNSYNVITLPTLMVSGVPAEDIPENTSVPANVLAQPVFDEVTKTRRVAITPVQATPVPVVKAEKTDEPNVYTAQVVPGMKPMRINVMNSKPGKQNQAKVNTTPALGQYLPAATEKDTHHAILDFGGEHDSIYISVSRTPKLDEEKKQLEEARRDWEERYPVEAAQEKLDIVNNELYKTRAEVNINQGLLNNLKNTPEGLALSNPRQHPIKSESYYEESVTSGPYRGTVSGTATAIIDSQENLNYLLAHDGLAYKRNILNDKDVVLSDDVEGDTIIYEAEYGEYDKLRQRLLDTRNRIAEAEKNLALAKKSEKEAENKKKTAQDKVDKENKRNQPGTATGKGKPVGDKWLHDAGKENGAPIPDRIADKLRGKKFRNFDDFRKQFWEEVSKDPELSKQFNKSNRKHITEGRSPYVPENEQVGGREVNEIHHNKPISQGGEVYDMDNLRITTPKRHIEIHRGKK</sequence>
<dbReference type="GO" id="GO:0031640">
    <property type="term" value="P:killing of cells of another organism"/>
    <property type="evidence" value="ECO:0007669"/>
    <property type="project" value="UniProtKB-KW"/>
</dbReference>
<feature type="compositionally biased region" description="Gly residues" evidence="9">
    <location>
        <begin position="51"/>
        <end position="61"/>
    </location>
</feature>
<feature type="compositionally biased region" description="Basic and acidic residues" evidence="9">
    <location>
        <begin position="473"/>
        <end position="496"/>
    </location>
</feature>
<evidence type="ECO:0000256" key="5">
    <source>
        <dbReference type="ARBA" id="ARBA00022801"/>
    </source>
</evidence>
<keyword evidence="12" id="KW-1185">Reference proteome</keyword>
<dbReference type="InterPro" id="IPR014739">
    <property type="entry name" value="Channel_colicin_N_sf"/>
</dbReference>
<reference evidence="11 12" key="1">
    <citation type="submission" date="2015-06" db="EMBL/GenBank/DDBJ databases">
        <title>Draft Whole-Genome Sequence of the Entomopathogenic Bacterium Xenorhabdus khoisanae.</title>
        <authorList>
            <person name="Naidoo S."/>
            <person name="Featherston J."/>
            <person name="Gray V.M."/>
        </authorList>
    </citation>
    <scope>NUCLEOTIDE SEQUENCE [LARGE SCALE GENOMIC DNA]</scope>
    <source>
        <strain evidence="11 12">MCB</strain>
    </source>
</reference>
<dbReference type="Pfam" id="PF03515">
    <property type="entry name" value="Cloacin"/>
    <property type="match status" value="1"/>
</dbReference>
<comment type="caution">
    <text evidence="11">The sequence shown here is derived from an EMBL/GenBank/DDBJ whole genome shotgun (WGS) entry which is preliminary data.</text>
</comment>
<accession>A0A0J5FS99</accession>
<evidence type="ECO:0000313" key="12">
    <source>
        <dbReference type="Proteomes" id="UP000036277"/>
    </source>
</evidence>
<dbReference type="InterPro" id="IPR036302">
    <property type="entry name" value="Pyosin/cloacin_T_dom_sf"/>
</dbReference>
<dbReference type="InterPro" id="IPR037146">
    <property type="entry name" value="Colicin/pyocin_DNase_dom_sf"/>
</dbReference>
<dbReference type="EMBL" id="LFCV01000064">
    <property type="protein sequence ID" value="KMJ45146.1"/>
    <property type="molecule type" value="Genomic_DNA"/>
</dbReference>
<evidence type="ECO:0000313" key="11">
    <source>
        <dbReference type="EMBL" id="KMJ45146.1"/>
    </source>
</evidence>
<dbReference type="GO" id="GO:0016787">
    <property type="term" value="F:hydrolase activity"/>
    <property type="evidence" value="ECO:0007669"/>
    <property type="project" value="UniProtKB-KW"/>
</dbReference>
<dbReference type="InterPro" id="IPR038452">
    <property type="entry name" value="Channel_colicin_cen_sf"/>
</dbReference>
<evidence type="ECO:0000256" key="2">
    <source>
        <dbReference type="ARBA" id="ARBA00022529"/>
    </source>
</evidence>
<dbReference type="Gene3D" id="3.90.540.10">
    <property type="entry name" value="Colicin/pyocin, DNase domain"/>
    <property type="match status" value="1"/>
</dbReference>
<dbReference type="GO" id="GO:0050829">
    <property type="term" value="P:defense response to Gram-negative bacterium"/>
    <property type="evidence" value="ECO:0007669"/>
    <property type="project" value="InterPro"/>
</dbReference>
<keyword evidence="3" id="KW-0540">Nuclease</keyword>
<keyword evidence="4" id="KW-0255">Endonuclease</keyword>
<dbReference type="PATRIC" id="fig|880157.4.peg.2253"/>
<evidence type="ECO:0000256" key="3">
    <source>
        <dbReference type="ARBA" id="ARBA00022722"/>
    </source>
</evidence>
<feature type="coiled-coil region" evidence="8">
    <location>
        <begin position="303"/>
        <end position="346"/>
    </location>
</feature>
<feature type="region of interest" description="Disordered" evidence="9">
    <location>
        <begin position="1"/>
        <end position="83"/>
    </location>
</feature>
<feature type="region of interest" description="Disordered" evidence="9">
    <location>
        <begin position="473"/>
        <end position="527"/>
    </location>
</feature>
<dbReference type="GO" id="GO:0016020">
    <property type="term" value="C:membrane"/>
    <property type="evidence" value="ECO:0007669"/>
    <property type="project" value="InterPro"/>
</dbReference>
<dbReference type="GO" id="GO:0004519">
    <property type="term" value="F:endonuclease activity"/>
    <property type="evidence" value="ECO:0007669"/>
    <property type="project" value="UniProtKB-KW"/>
</dbReference>
<dbReference type="InterPro" id="IPR003615">
    <property type="entry name" value="HNH_nuc"/>
</dbReference>
<dbReference type="AlphaFoldDB" id="A0A0J5FS99"/>
<dbReference type="Proteomes" id="UP000036277">
    <property type="component" value="Unassembled WGS sequence"/>
</dbReference>
<keyword evidence="7" id="KW-0078">Bacteriocin</keyword>
<dbReference type="SMART" id="SM00507">
    <property type="entry name" value="HNHc"/>
    <property type="match status" value="1"/>
</dbReference>
<dbReference type="InterPro" id="IPR044925">
    <property type="entry name" value="His-Me_finger_sf"/>
</dbReference>
<dbReference type="Gene3D" id="3.30.305.10">
    <property type="entry name" value="Colicin Ia, domain 2"/>
    <property type="match status" value="1"/>
</dbReference>
<dbReference type="Pfam" id="PF11504">
    <property type="entry name" value="Colicin_Ia"/>
    <property type="match status" value="1"/>
</dbReference>
<dbReference type="STRING" id="880157.AB204_10650"/>